<evidence type="ECO:0000256" key="7">
    <source>
        <dbReference type="ARBA" id="ARBA00046577"/>
    </source>
</evidence>
<dbReference type="RefSeq" id="WP_041127808.1">
    <property type="nucleotide sequence ID" value="NZ_CP010407.1"/>
</dbReference>
<keyword evidence="6" id="KW-0319">Glycerol metabolism</keyword>
<evidence type="ECO:0000256" key="5">
    <source>
        <dbReference type="ARBA" id="ARBA00022777"/>
    </source>
</evidence>
<dbReference type="GO" id="GO:0005829">
    <property type="term" value="C:cytosol"/>
    <property type="evidence" value="ECO:0007669"/>
    <property type="project" value="TreeGrafter"/>
</dbReference>
<proteinExistence type="predicted"/>
<evidence type="ECO:0000256" key="2">
    <source>
        <dbReference type="ARBA" id="ARBA00004745"/>
    </source>
</evidence>
<dbReference type="EMBL" id="CP010407">
    <property type="protein sequence ID" value="AJF63723.1"/>
    <property type="molecule type" value="Genomic_DNA"/>
</dbReference>
<dbReference type="Pfam" id="PF02733">
    <property type="entry name" value="Dak1"/>
    <property type="match status" value="1"/>
</dbReference>
<dbReference type="PROSITE" id="PS51481">
    <property type="entry name" value="DHAK"/>
    <property type="match status" value="1"/>
</dbReference>
<dbReference type="EC" id="2.7.1.121" evidence="3"/>
<dbReference type="AlphaFoldDB" id="A0A0B5I293"/>
<dbReference type="STRING" id="362257.SVTN_03910"/>
<feature type="domain" description="DhaK" evidence="8">
    <location>
        <begin position="7"/>
        <end position="328"/>
    </location>
</feature>
<evidence type="ECO:0000256" key="3">
    <source>
        <dbReference type="ARBA" id="ARBA00012095"/>
    </source>
</evidence>
<dbReference type="GO" id="GO:0019563">
    <property type="term" value="P:glycerol catabolic process"/>
    <property type="evidence" value="ECO:0007669"/>
    <property type="project" value="TreeGrafter"/>
</dbReference>
<dbReference type="PANTHER" id="PTHR28629">
    <property type="entry name" value="TRIOKINASE/FMN CYCLASE"/>
    <property type="match status" value="1"/>
</dbReference>
<dbReference type="FunFam" id="3.40.50.10440:FF:000001">
    <property type="entry name" value="Dihydroxyacetone kinase, DhaK subunit"/>
    <property type="match status" value="1"/>
</dbReference>
<reference evidence="9 10" key="1">
    <citation type="submission" date="2014-12" db="EMBL/GenBank/DDBJ databases">
        <title>Complete genome sequence of Streptomyces vietnamensis strain GIMV4.0001, a genetic manipulable producer of the benzoisochromanequinone antibiotic granaticin.</title>
        <authorList>
            <person name="Deng M.R."/>
            <person name="Guo J."/>
            <person name="Ma L.Y."/>
            <person name="Feng G.D."/>
            <person name="Mo C.Y."/>
            <person name="Zhu H.H."/>
        </authorList>
    </citation>
    <scope>NUCLEOTIDE SEQUENCE [LARGE SCALE GENOMIC DNA]</scope>
    <source>
        <strain evidence="10">GIMV4.0001</strain>
    </source>
</reference>
<keyword evidence="4" id="KW-0808">Transferase</keyword>
<evidence type="ECO:0000259" key="8">
    <source>
        <dbReference type="PROSITE" id="PS51481"/>
    </source>
</evidence>
<evidence type="ECO:0000313" key="10">
    <source>
        <dbReference type="Proteomes" id="UP000031774"/>
    </source>
</evidence>
<dbReference type="InterPro" id="IPR004006">
    <property type="entry name" value="DhaK_dom"/>
</dbReference>
<dbReference type="Proteomes" id="UP000031774">
    <property type="component" value="Chromosome"/>
</dbReference>
<protein>
    <recommendedName>
        <fullName evidence="3">phosphoenolpyruvate--glycerone phosphotransferase</fullName>
        <ecNumber evidence="3">2.7.1.121</ecNumber>
    </recommendedName>
</protein>
<dbReference type="KEGG" id="svt:SVTN_03910"/>
<name>A0A0B5I293_9ACTN</name>
<dbReference type="InterPro" id="IPR050861">
    <property type="entry name" value="Dihydroxyacetone_Kinase"/>
</dbReference>
<keyword evidence="5 9" id="KW-0418">Kinase</keyword>
<comment type="catalytic activity">
    <reaction evidence="1">
        <text>dihydroxyacetone + phosphoenolpyruvate = dihydroxyacetone phosphate + pyruvate</text>
        <dbReference type="Rhea" id="RHEA:18381"/>
        <dbReference type="ChEBI" id="CHEBI:15361"/>
        <dbReference type="ChEBI" id="CHEBI:16016"/>
        <dbReference type="ChEBI" id="CHEBI:57642"/>
        <dbReference type="ChEBI" id="CHEBI:58702"/>
        <dbReference type="EC" id="2.7.1.121"/>
    </reaction>
</comment>
<dbReference type="HOGENOM" id="CLU_017054_0_0_11"/>
<dbReference type="PANTHER" id="PTHR28629:SF4">
    <property type="entry name" value="TRIOKINASE_FMN CYCLASE"/>
    <property type="match status" value="1"/>
</dbReference>
<accession>A0A0B5I293</accession>
<dbReference type="NCBIfam" id="TIGR02363">
    <property type="entry name" value="dhaK1"/>
    <property type="match status" value="1"/>
</dbReference>
<dbReference type="SUPFAM" id="SSF82549">
    <property type="entry name" value="DAK1/DegV-like"/>
    <property type="match status" value="1"/>
</dbReference>
<evidence type="ECO:0000256" key="6">
    <source>
        <dbReference type="ARBA" id="ARBA00022798"/>
    </source>
</evidence>
<sequence>MRMLINVPETVVADALRGMAAAHPELTVDVERRVVVRRDAPVEGKVALVSGGGSGHEPLHGGFVGPGMLAAACPGEVFTSPVPDQMVRAAAAVDSGAGVLFVVKNYTGDVLNFEMAAELAEDEGIQVAKVLVDDDVAVTDSLYTAGRRGTGGTLFVEKIAGAAAEEGQPLERVEAIARRVNERSRSFGVALSACTTPAKGSPTFDLPEGELELGIGIHGEPGRERRAMMTSREIADFAVDAVVEDLRPDGPVIALVNGMGATPLLELYGFNAEVQRVLAERHVPVARTLVGNYVTSLDMAGCSVTLCEVDEELLRLWDAPVQTPALRWGR</sequence>
<dbReference type="Gene3D" id="3.40.50.10440">
    <property type="entry name" value="Dihydroxyacetone kinase, domain 1"/>
    <property type="match status" value="1"/>
</dbReference>
<dbReference type="FunFam" id="3.30.1180.20:FF:000002">
    <property type="entry name" value="Dihydroxyacetone kinase subunit DhaK"/>
    <property type="match status" value="1"/>
</dbReference>
<comment type="subunit">
    <text evidence="7">Homodimer. The dihydroxyacetone kinase complex is composed of a homodimer of DhaM, a homodimer of DhaK and the subunit DhaL.</text>
</comment>
<dbReference type="InterPro" id="IPR012736">
    <property type="entry name" value="DhaK_1"/>
</dbReference>
<evidence type="ECO:0000256" key="1">
    <source>
        <dbReference type="ARBA" id="ARBA00001113"/>
    </source>
</evidence>
<comment type="pathway">
    <text evidence="2">Polyol metabolism; glycerol degradation.</text>
</comment>
<organism evidence="9 10">
    <name type="scientific">Streptomyces vietnamensis</name>
    <dbReference type="NCBI Taxonomy" id="362257"/>
    <lineage>
        <taxon>Bacteria</taxon>
        <taxon>Bacillati</taxon>
        <taxon>Actinomycetota</taxon>
        <taxon>Actinomycetes</taxon>
        <taxon>Kitasatosporales</taxon>
        <taxon>Streptomycetaceae</taxon>
        <taxon>Streptomyces</taxon>
    </lineage>
</organism>
<dbReference type="GO" id="GO:0004371">
    <property type="term" value="F:glycerone kinase activity"/>
    <property type="evidence" value="ECO:0007669"/>
    <property type="project" value="InterPro"/>
</dbReference>
<evidence type="ECO:0000256" key="4">
    <source>
        <dbReference type="ARBA" id="ARBA00022679"/>
    </source>
</evidence>
<keyword evidence="10" id="KW-1185">Reference proteome</keyword>
<dbReference type="GO" id="GO:0047324">
    <property type="term" value="F:phosphoenolpyruvate-glycerone phosphotransferase activity"/>
    <property type="evidence" value="ECO:0007669"/>
    <property type="project" value="UniProtKB-EC"/>
</dbReference>
<evidence type="ECO:0000313" key="9">
    <source>
        <dbReference type="EMBL" id="AJF63723.1"/>
    </source>
</evidence>
<dbReference type="Gene3D" id="3.30.1180.20">
    <property type="entry name" value="Dihydroxyacetone kinase, domain 2"/>
    <property type="match status" value="1"/>
</dbReference>
<gene>
    <name evidence="9" type="ORF">SVTN_03910</name>
</gene>